<evidence type="ECO:0000256" key="2">
    <source>
        <dbReference type="ARBA" id="ARBA00023121"/>
    </source>
</evidence>
<dbReference type="SUPFAM" id="SSF82549">
    <property type="entry name" value="DAK1/DegV-like"/>
    <property type="match status" value="1"/>
</dbReference>
<dbReference type="Gene3D" id="2.20.28.50">
    <property type="entry name" value="degv family protein"/>
    <property type="match status" value="1"/>
</dbReference>
<evidence type="ECO:0000256" key="1">
    <source>
        <dbReference type="ARBA" id="ARBA00003238"/>
    </source>
</evidence>
<name>A0A172Q5P3_9STRE</name>
<protein>
    <submittedName>
        <fullName evidence="3">Fatty acid-binding protein DegV</fullName>
    </submittedName>
</protein>
<dbReference type="InterPro" id="IPR050270">
    <property type="entry name" value="DegV_domain_contain"/>
</dbReference>
<dbReference type="STRING" id="1811193.A0O21_01330"/>
<dbReference type="PANTHER" id="PTHR33434">
    <property type="entry name" value="DEGV DOMAIN-CONTAINING PROTEIN DR_1986-RELATED"/>
    <property type="match status" value="1"/>
</dbReference>
<keyword evidence="4" id="KW-1185">Reference proteome</keyword>
<evidence type="ECO:0000313" key="3">
    <source>
        <dbReference type="EMBL" id="AND78768.1"/>
    </source>
</evidence>
<dbReference type="PANTHER" id="PTHR33434:SF2">
    <property type="entry name" value="FATTY ACID-BINDING PROTEIN TM_1468"/>
    <property type="match status" value="1"/>
</dbReference>
<comment type="function">
    <text evidence="1">May bind long-chain fatty acids, such as palmitate, and may play a role in lipid transport or fatty acid metabolism.</text>
</comment>
<dbReference type="Gene3D" id="3.40.50.10440">
    <property type="entry name" value="Dihydroxyacetone kinase, domain 1"/>
    <property type="match status" value="1"/>
</dbReference>
<dbReference type="PROSITE" id="PS51482">
    <property type="entry name" value="DEGV"/>
    <property type="match status" value="1"/>
</dbReference>
<dbReference type="EMBL" id="CP014699">
    <property type="protein sequence ID" value="AND78768.1"/>
    <property type="molecule type" value="Genomic_DNA"/>
</dbReference>
<dbReference type="InterPro" id="IPR043168">
    <property type="entry name" value="DegV_C"/>
</dbReference>
<organism evidence="3 4">
    <name type="scientific">Streptococcus pantholopis</name>
    <dbReference type="NCBI Taxonomy" id="1811193"/>
    <lineage>
        <taxon>Bacteria</taxon>
        <taxon>Bacillati</taxon>
        <taxon>Bacillota</taxon>
        <taxon>Bacilli</taxon>
        <taxon>Lactobacillales</taxon>
        <taxon>Streptococcaceae</taxon>
        <taxon>Streptococcus</taxon>
    </lineage>
</organism>
<reference evidence="4" key="2">
    <citation type="submission" date="2016-03" db="EMBL/GenBank/DDBJ databases">
        <title>Streptococcus antelopensis sp. nov., isolated from the feces of the Tibetan antelope (Pantholops hodgsonii) in Hoh Xil National Nature Reserve, Qinghai, China.</title>
        <authorList>
            <person name="Bai X."/>
        </authorList>
    </citation>
    <scope>NUCLEOTIDE SEQUENCE [LARGE SCALE GENOMIC DNA]</scope>
    <source>
        <strain evidence="4">TA 26</strain>
    </source>
</reference>
<reference evidence="3 4" key="1">
    <citation type="journal article" date="2016" name="Int. J. Syst. Evol. Microbiol.">
        <title>Streptococcuspantholopis sp. nov., isolated from faeces of the Tibetan antelope (Pantholops hodgsonii).</title>
        <authorList>
            <person name="Bai X."/>
            <person name="Xiong Y."/>
            <person name="Lu S."/>
            <person name="Jin D."/>
            <person name="Lai X."/>
            <person name="Yang J."/>
            <person name="Niu L."/>
            <person name="Hu S."/>
            <person name="Meng X."/>
            <person name="Pu J."/>
            <person name="Ye C."/>
            <person name="Xu J."/>
        </authorList>
    </citation>
    <scope>NUCLEOTIDE SEQUENCE [LARGE SCALE GENOMIC DNA]</scope>
    <source>
        <strain evidence="3 4">TA 26</strain>
    </source>
</reference>
<evidence type="ECO:0000313" key="4">
    <source>
        <dbReference type="Proteomes" id="UP000077317"/>
    </source>
</evidence>
<keyword evidence="2" id="KW-0446">Lipid-binding</keyword>
<dbReference type="Proteomes" id="UP000077317">
    <property type="component" value="Chromosome"/>
</dbReference>
<proteinExistence type="predicted"/>
<dbReference type="InterPro" id="IPR003797">
    <property type="entry name" value="DegV"/>
</dbReference>
<dbReference type="Pfam" id="PF02645">
    <property type="entry name" value="DegV"/>
    <property type="match status" value="1"/>
</dbReference>
<dbReference type="OrthoDB" id="2138472at2"/>
<dbReference type="GO" id="GO:0008289">
    <property type="term" value="F:lipid binding"/>
    <property type="evidence" value="ECO:0007669"/>
    <property type="project" value="UniProtKB-KW"/>
</dbReference>
<dbReference type="AlphaFoldDB" id="A0A172Q5P3"/>
<gene>
    <name evidence="3" type="ORF">A0O21_01330</name>
</gene>
<dbReference type="RefSeq" id="WP_067060297.1">
    <property type="nucleotide sequence ID" value="NZ_CP014699.1"/>
</dbReference>
<dbReference type="Gene3D" id="3.30.1180.10">
    <property type="match status" value="1"/>
</dbReference>
<dbReference type="KEGG" id="spat:A0O21_01330"/>
<accession>A0A172Q5P3</accession>
<dbReference type="NCBIfam" id="TIGR00762">
    <property type="entry name" value="DegV"/>
    <property type="match status" value="1"/>
</dbReference>
<sequence length="283" mass="30747">MSWKIVADSGCDFKTIDQLAADTEFECVPLTIQIGSEVFKDDEGLNIDEMMAKMYATPSSATSSCPSPDAFLQAYSGADNVIAITITGSLSGSQNSAQLAKELLLEQNPQANIHVIDSLSAGGEMDLIILELNRLINQGLSFDEVVEQITAYQVRTRLIFVLAKVDNLVKNGRLNKLVGKVIGFLNIRMVGRASEEGKLELLQKARGQKKSAEAVVEEMLKSGYDGGRVLIAHARNEKICRQISEKIHSRFPEAELQSQPASGLCSFYAEEGGILVGYETAPS</sequence>